<dbReference type="EMBL" id="KF184727">
    <property type="protein sequence ID" value="AGT16238.1"/>
    <property type="molecule type" value="Genomic_DNA"/>
</dbReference>
<dbReference type="Gene3D" id="2.100.10.30">
    <property type="entry name" value="Jacalin-like lectin domain"/>
    <property type="match status" value="1"/>
</dbReference>
<feature type="domain" description="Jacalin-type lectin" evidence="2">
    <location>
        <begin position="1"/>
        <end position="110"/>
    </location>
</feature>
<evidence type="ECO:0000313" key="4">
    <source>
        <dbReference type="EMBL" id="AGT16240.1"/>
    </source>
</evidence>
<accession>A0A059Q0I6</accession>
<dbReference type="GO" id="GO:0030246">
    <property type="term" value="F:carbohydrate binding"/>
    <property type="evidence" value="ECO:0007669"/>
    <property type="project" value="UniProtKB-KW"/>
</dbReference>
<dbReference type="Pfam" id="PF01419">
    <property type="entry name" value="Jacalin"/>
    <property type="match status" value="1"/>
</dbReference>
<dbReference type="AlphaFoldDB" id="A0A059Q0I6"/>
<dbReference type="InterPro" id="IPR001229">
    <property type="entry name" value="Jacalin-like_lectin_dom"/>
</dbReference>
<dbReference type="InterPro" id="IPR036404">
    <property type="entry name" value="Jacalin-like_lectin_dom_sf"/>
</dbReference>
<dbReference type="PANTHER" id="PTHR46506">
    <property type="entry name" value="OS05G0143600 PROTEIN"/>
    <property type="match status" value="1"/>
</dbReference>
<evidence type="ECO:0000259" key="2">
    <source>
        <dbReference type="PROSITE" id="PS51752"/>
    </source>
</evidence>
<evidence type="ECO:0000256" key="1">
    <source>
        <dbReference type="ARBA" id="ARBA00022734"/>
    </source>
</evidence>
<evidence type="ECO:0000313" key="3">
    <source>
        <dbReference type="EMBL" id="AGT16238.1"/>
    </source>
</evidence>
<proteinExistence type="predicted"/>
<dbReference type="EMBL" id="KF184727">
    <property type="protein sequence ID" value="AGT16240.1"/>
    <property type="molecule type" value="Genomic_DNA"/>
</dbReference>
<sequence length="110" mass="11390">MAHDMDKKPEPHLLQSITIRCGEVIDSIAFSYVDHSGNPQTIGPWGGPGGTDSLIQLKPLEFVQGISGTFGPFGTSANVITSLTVATSQGRGYGPYGQGGGTPFNLPGGE</sequence>
<dbReference type="SUPFAM" id="SSF51101">
    <property type="entry name" value="Mannose-binding lectins"/>
    <property type="match status" value="1"/>
</dbReference>
<reference evidence="4" key="1">
    <citation type="submission" date="2013-05" db="EMBL/GenBank/DDBJ databases">
        <title>Building the sugarcane genome for biotechnology and identifying evolutionary trends.</title>
        <authorList>
            <person name="De Setta N."/>
            <person name="Monteiro-Vitorello C.B."/>
            <person name="Metcalfe C.J."/>
            <person name="Cruz G.M.Q."/>
            <person name="Del Bem L.E."/>
            <person name="Vicentini R."/>
            <person name="Nogueira F.T.S."/>
            <person name="Campos R.A."/>
            <person name="Nunes S.L."/>
            <person name="Turrini P.C.G."/>
            <person name="Vieira A.P."/>
            <person name="Cruz E.A.O."/>
            <person name="Correa T.C.S."/>
            <person name="Hotta C.T."/>
            <person name="de Mello-Varani A."/>
            <person name="Vautrin S."/>
            <person name="Trindade A.S."/>
            <person name="Vilela M.M."/>
            <person name="Horta C.L."/>
            <person name="Sato P.M."/>
            <person name="de Andrade R.F."/>
            <person name="Nishiyama M.Y."/>
            <person name="Cardoso-Silva C.B."/>
            <person name="Scortecci K.C."/>
            <person name="Garcia A.A.F."/>
            <person name="Carneiro M.S."/>
            <person name="Kim C."/>
            <person name="Paterson A.H."/>
            <person name="Berges H."/>
            <person name="D'Hont A."/>
            <person name="de-Souza A.P."/>
            <person name="Souza G.M."/>
            <person name="Vincentz M."/>
            <person name="Kitajima J.P."/>
            <person name="Van Sluys M.-A."/>
        </authorList>
    </citation>
    <scope>NUCLEOTIDE SEQUENCE</scope>
</reference>
<keyword evidence="1" id="KW-0430">Lectin</keyword>
<evidence type="ECO:0000313" key="5">
    <source>
        <dbReference type="EMBL" id="AGT16243.1"/>
    </source>
</evidence>
<dbReference type="PROSITE" id="PS51752">
    <property type="entry name" value="JACALIN_LECTIN"/>
    <property type="match status" value="1"/>
</dbReference>
<gene>
    <name evidence="3" type="ORF">SHCRBa_027_K06_F_100</name>
    <name evidence="4" type="ORF">SHCRBa_027_K06_F_240</name>
    <name evidence="5" type="ORF">SHCRBa_027_K06_F_400</name>
</gene>
<organism evidence="4">
    <name type="scientific">Saccharum hybrid cultivar R570</name>
    <dbReference type="NCBI Taxonomy" id="131158"/>
    <lineage>
        <taxon>Eukaryota</taxon>
        <taxon>Viridiplantae</taxon>
        <taxon>Streptophyta</taxon>
        <taxon>Embryophyta</taxon>
        <taxon>Tracheophyta</taxon>
        <taxon>Spermatophyta</taxon>
        <taxon>Magnoliopsida</taxon>
        <taxon>Liliopsida</taxon>
        <taxon>Poales</taxon>
        <taxon>Poaceae</taxon>
        <taxon>PACMAD clade</taxon>
        <taxon>Panicoideae</taxon>
        <taxon>Andropogonodae</taxon>
        <taxon>Andropogoneae</taxon>
        <taxon>Saccharinae</taxon>
        <taxon>Saccharum</taxon>
        <taxon>Saccharum officinarum species complex</taxon>
    </lineage>
</organism>
<protein>
    <recommendedName>
        <fullName evidence="2">Jacalin-type lectin domain-containing protein</fullName>
    </recommendedName>
</protein>
<name>A0A059Q0I6_9POAL</name>
<dbReference type="EMBL" id="KF184727">
    <property type="protein sequence ID" value="AGT16243.1"/>
    <property type="molecule type" value="Genomic_DNA"/>
</dbReference>